<name>A0A2H1WHD4_SPOFR</name>
<reference evidence="1" key="1">
    <citation type="submission" date="2016-07" db="EMBL/GenBank/DDBJ databases">
        <authorList>
            <person name="Bretaudeau A."/>
        </authorList>
    </citation>
    <scope>NUCLEOTIDE SEQUENCE</scope>
    <source>
        <strain evidence="1">Rice</strain>
        <tissue evidence="1">Whole body</tissue>
    </source>
</reference>
<organism evidence="1">
    <name type="scientific">Spodoptera frugiperda</name>
    <name type="common">Fall armyworm</name>
    <dbReference type="NCBI Taxonomy" id="7108"/>
    <lineage>
        <taxon>Eukaryota</taxon>
        <taxon>Metazoa</taxon>
        <taxon>Ecdysozoa</taxon>
        <taxon>Arthropoda</taxon>
        <taxon>Hexapoda</taxon>
        <taxon>Insecta</taxon>
        <taxon>Pterygota</taxon>
        <taxon>Neoptera</taxon>
        <taxon>Endopterygota</taxon>
        <taxon>Lepidoptera</taxon>
        <taxon>Glossata</taxon>
        <taxon>Ditrysia</taxon>
        <taxon>Noctuoidea</taxon>
        <taxon>Noctuidae</taxon>
        <taxon>Amphipyrinae</taxon>
        <taxon>Spodoptera</taxon>
    </lineage>
</organism>
<sequence>MSLLMIPSSAVVPVTKKIGNLSMYELVNVLTDRMAQNMCTAVARIAAVSSRDPDTSLRQDPPVLAKKHSLRCPKYNTRKKFTFSTMHLNKETVHEHLLQKEKLLESKTKAKYSGNMSTTRNGRWLSQNMQTLSISADKNTDSPIRHV</sequence>
<proteinExistence type="predicted"/>
<dbReference type="EMBL" id="ODYU01008692">
    <property type="protein sequence ID" value="SOQ52479.1"/>
    <property type="molecule type" value="Genomic_DNA"/>
</dbReference>
<protein>
    <submittedName>
        <fullName evidence="1">SFRICE_012981</fullName>
    </submittedName>
</protein>
<evidence type="ECO:0000313" key="1">
    <source>
        <dbReference type="EMBL" id="SOQ52479.1"/>
    </source>
</evidence>
<gene>
    <name evidence="1" type="ORF">SFRICE_012981</name>
</gene>
<dbReference type="AlphaFoldDB" id="A0A2H1WHD4"/>
<accession>A0A2H1WHD4</accession>